<reference evidence="1 2" key="1">
    <citation type="submission" date="2017-05" db="EMBL/GenBank/DDBJ databases">
        <authorList>
            <person name="Song R."/>
            <person name="Chenine A.L."/>
            <person name="Ruprecht R.M."/>
        </authorList>
    </citation>
    <scope>NUCLEOTIDE SEQUENCE [LARGE SCALE GENOMIC DNA]</scope>
    <source>
        <strain evidence="1 2">CECT 8489</strain>
    </source>
</reference>
<dbReference type="OrthoDB" id="3671061at2"/>
<keyword evidence="2" id="KW-1185">Reference proteome</keyword>
<proteinExistence type="predicted"/>
<organism evidence="1 2">
    <name type="scientific">Boseongicola aestuarii</name>
    <dbReference type="NCBI Taxonomy" id="1470561"/>
    <lineage>
        <taxon>Bacteria</taxon>
        <taxon>Pseudomonadati</taxon>
        <taxon>Pseudomonadota</taxon>
        <taxon>Alphaproteobacteria</taxon>
        <taxon>Rhodobacterales</taxon>
        <taxon>Paracoccaceae</taxon>
        <taxon>Boseongicola</taxon>
    </lineage>
</organism>
<name>A0A238IZD0_9RHOB</name>
<protein>
    <submittedName>
        <fullName evidence="1">Uncharacterized protein</fullName>
    </submittedName>
</protein>
<evidence type="ECO:0000313" key="2">
    <source>
        <dbReference type="Proteomes" id="UP000201838"/>
    </source>
</evidence>
<accession>A0A238IZD0</accession>
<dbReference type="AlphaFoldDB" id="A0A238IZD0"/>
<dbReference type="RefSeq" id="WP_093973822.1">
    <property type="nucleotide sequence ID" value="NZ_FXXQ01000006.1"/>
</dbReference>
<dbReference type="Pfam" id="PF20181">
    <property type="entry name" value="DUF6544"/>
    <property type="match status" value="1"/>
</dbReference>
<dbReference type="InterPro" id="IPR046674">
    <property type="entry name" value="DUF6544"/>
</dbReference>
<gene>
    <name evidence="1" type="ORF">BOA8489_01952</name>
</gene>
<sequence>MKTLLLFSLFLIAVGVLALVVWRQFDHRADRTEMARLIATQPHAPQSFSANLISDLPEPARRYFSYTIATGTPLHTVAEIKMRGQFALGNKQDPKNMPIEAKQILAAPFGLVWKMSGGSGLMRMSGSDSGSWMRFWISGIIPVVRLGGTRDHARSAFGRIIGEAAIWTPAALLPATGTVWEAVDDDTARFTVTFDDITQSVDITVDGEGKPTQVLFQRWSDANPDRVHQLQPFGGVLSEFREFQGFRLPTHVEAGNFFDSEDYFPFFIVDVTSLRFPSP</sequence>
<dbReference type="Proteomes" id="UP000201838">
    <property type="component" value="Unassembled WGS sequence"/>
</dbReference>
<dbReference type="EMBL" id="FXXQ01000006">
    <property type="protein sequence ID" value="SMX23839.1"/>
    <property type="molecule type" value="Genomic_DNA"/>
</dbReference>
<evidence type="ECO:0000313" key="1">
    <source>
        <dbReference type="EMBL" id="SMX23839.1"/>
    </source>
</evidence>